<dbReference type="FunFam" id="1.20.120.1780:FF:000001">
    <property type="entry name" value="4-hydroxybenzoate octaprenyltransferase"/>
    <property type="match status" value="1"/>
</dbReference>
<dbReference type="InterPro" id="IPR006371">
    <property type="entry name" value="Polyprenyltransferase_UbiA-li"/>
</dbReference>
<feature type="transmembrane region" description="Helical" evidence="12">
    <location>
        <begin position="226"/>
        <end position="248"/>
    </location>
</feature>
<evidence type="ECO:0000256" key="4">
    <source>
        <dbReference type="ARBA" id="ARBA00022475"/>
    </source>
</evidence>
<evidence type="ECO:0000256" key="9">
    <source>
        <dbReference type="ARBA" id="ARBA00022989"/>
    </source>
</evidence>
<comment type="similarity">
    <text evidence="3">Belongs to the UbiA prenyltransferase family.</text>
</comment>
<dbReference type="PANTHER" id="PTHR11048">
    <property type="entry name" value="PRENYLTRANSFERASES"/>
    <property type="match status" value="1"/>
</dbReference>
<dbReference type="InterPro" id="IPR044878">
    <property type="entry name" value="UbiA_sf"/>
</dbReference>
<dbReference type="PANTHER" id="PTHR11048:SF28">
    <property type="entry name" value="4-HYDROXYBENZOATE POLYPRENYLTRANSFERASE, MITOCHONDRIAL"/>
    <property type="match status" value="1"/>
</dbReference>
<keyword evidence="10 12" id="KW-0472">Membrane</keyword>
<evidence type="ECO:0000256" key="7">
    <source>
        <dbReference type="ARBA" id="ARBA00022688"/>
    </source>
</evidence>
<evidence type="ECO:0000313" key="16">
    <source>
        <dbReference type="Proteomes" id="UP000503251"/>
    </source>
</evidence>
<dbReference type="Gene3D" id="1.10.357.140">
    <property type="entry name" value="UbiA prenyltransferase"/>
    <property type="match status" value="1"/>
</dbReference>
<evidence type="ECO:0000313" key="13">
    <source>
        <dbReference type="EMBL" id="QJT08953.1"/>
    </source>
</evidence>
<evidence type="ECO:0000256" key="12">
    <source>
        <dbReference type="SAM" id="Phobius"/>
    </source>
</evidence>
<feature type="transmembrane region" description="Helical" evidence="12">
    <location>
        <begin position="43"/>
        <end position="64"/>
    </location>
</feature>
<dbReference type="EMBL" id="QMIF01000001">
    <property type="protein sequence ID" value="TVM36628.1"/>
    <property type="molecule type" value="Genomic_DNA"/>
</dbReference>
<dbReference type="InterPro" id="IPR039653">
    <property type="entry name" value="Prenyltransferase"/>
</dbReference>
<comment type="subcellular location">
    <subcellularLocation>
        <location evidence="2">Membrane</location>
        <topology evidence="2">Multi-pass membrane protein</topology>
    </subcellularLocation>
</comment>
<feature type="transmembrane region" description="Helical" evidence="12">
    <location>
        <begin position="260"/>
        <end position="283"/>
    </location>
</feature>
<evidence type="ECO:0000313" key="14">
    <source>
        <dbReference type="EMBL" id="TVM36628.1"/>
    </source>
</evidence>
<protein>
    <recommendedName>
        <fullName evidence="11">4-hydroxybenzoate polyprenyltransferase</fullName>
        <ecNumber evidence="11">2.5.1.39</ecNumber>
    </recommendedName>
</protein>
<evidence type="ECO:0000256" key="1">
    <source>
        <dbReference type="ARBA" id="ARBA00001946"/>
    </source>
</evidence>
<dbReference type="Proteomes" id="UP000503251">
    <property type="component" value="Chromosome"/>
</dbReference>
<dbReference type="EC" id="2.5.1.39" evidence="11"/>
<dbReference type="InterPro" id="IPR000537">
    <property type="entry name" value="UbiA_prenyltransferase"/>
</dbReference>
<dbReference type="GO" id="GO:0005886">
    <property type="term" value="C:plasma membrane"/>
    <property type="evidence" value="ECO:0007669"/>
    <property type="project" value="TreeGrafter"/>
</dbReference>
<evidence type="ECO:0000256" key="5">
    <source>
        <dbReference type="ARBA" id="ARBA00022519"/>
    </source>
</evidence>
<dbReference type="CDD" id="cd13959">
    <property type="entry name" value="PT_UbiA_COQ2"/>
    <property type="match status" value="1"/>
</dbReference>
<dbReference type="Proteomes" id="UP000434052">
    <property type="component" value="Unassembled WGS sequence"/>
</dbReference>
<evidence type="ECO:0000256" key="2">
    <source>
        <dbReference type="ARBA" id="ARBA00004141"/>
    </source>
</evidence>
<gene>
    <name evidence="14" type="ORF">DQK91_01520</name>
    <name evidence="13" type="ORF">E8L03_08425</name>
</gene>
<dbReference type="Gene3D" id="1.20.120.1780">
    <property type="entry name" value="UbiA prenyltransferase"/>
    <property type="match status" value="1"/>
</dbReference>
<evidence type="ECO:0000256" key="6">
    <source>
        <dbReference type="ARBA" id="ARBA00022679"/>
    </source>
</evidence>
<keyword evidence="9 12" id="KW-1133">Transmembrane helix</keyword>
<dbReference type="AlphaFoldDB" id="A0A6P1ZPZ7"/>
<dbReference type="EMBL" id="CP039543">
    <property type="protein sequence ID" value="QJT08953.1"/>
    <property type="molecule type" value="Genomic_DNA"/>
</dbReference>
<proteinExistence type="inferred from homology"/>
<reference evidence="14 15" key="1">
    <citation type="submission" date="2018-06" db="EMBL/GenBank/DDBJ databases">
        <title>Complete genome of Desulfovibrio marinus P48SEP.</title>
        <authorList>
            <person name="Crispim J.S."/>
            <person name="Vidigal P.M.P."/>
            <person name="Silva L.C.F."/>
            <person name="Araujo L.C."/>
            <person name="Laguardia C.N."/>
            <person name="Dias R.S."/>
            <person name="Sousa M.P."/>
            <person name="Paula S.O."/>
            <person name="Silva C."/>
        </authorList>
    </citation>
    <scope>NUCLEOTIDE SEQUENCE [LARGE SCALE GENOMIC DNA]</scope>
    <source>
        <strain evidence="14 15">P48SEP</strain>
    </source>
</reference>
<evidence type="ECO:0000256" key="8">
    <source>
        <dbReference type="ARBA" id="ARBA00022692"/>
    </source>
</evidence>
<dbReference type="RefSeq" id="WP_144233665.1">
    <property type="nucleotide sequence ID" value="NZ_CP039543.1"/>
</dbReference>
<name>A0A6P1ZPZ7_9BACT</name>
<feature type="transmembrane region" description="Helical" evidence="12">
    <location>
        <begin position="93"/>
        <end position="126"/>
    </location>
</feature>
<feature type="transmembrane region" description="Helical" evidence="12">
    <location>
        <begin position="165"/>
        <end position="183"/>
    </location>
</feature>
<keyword evidence="8 12" id="KW-0812">Transmembrane</keyword>
<evidence type="ECO:0000313" key="15">
    <source>
        <dbReference type="Proteomes" id="UP000434052"/>
    </source>
</evidence>
<dbReference type="GO" id="GO:0008412">
    <property type="term" value="F:4-hydroxybenzoate polyprenyltransferase activity"/>
    <property type="evidence" value="ECO:0007669"/>
    <property type="project" value="UniProtKB-EC"/>
</dbReference>
<evidence type="ECO:0000256" key="10">
    <source>
        <dbReference type="ARBA" id="ARBA00023136"/>
    </source>
</evidence>
<organism evidence="14 15">
    <name type="scientific">Oceanidesulfovibrio marinus</name>
    <dbReference type="NCBI Taxonomy" id="370038"/>
    <lineage>
        <taxon>Bacteria</taxon>
        <taxon>Pseudomonadati</taxon>
        <taxon>Thermodesulfobacteriota</taxon>
        <taxon>Desulfovibrionia</taxon>
        <taxon>Desulfovibrionales</taxon>
        <taxon>Desulfovibrionaceae</taxon>
        <taxon>Oceanidesulfovibrio</taxon>
    </lineage>
</organism>
<keyword evidence="4" id="KW-1003">Cell membrane</keyword>
<evidence type="ECO:0000256" key="11">
    <source>
        <dbReference type="ARBA" id="ARBA00034524"/>
    </source>
</evidence>
<comment type="cofactor">
    <cofactor evidence="1">
        <name>Mg(2+)</name>
        <dbReference type="ChEBI" id="CHEBI:18420"/>
    </cofactor>
</comment>
<accession>A0A6P1ZPZ7</accession>
<feature type="transmembrane region" description="Helical" evidence="12">
    <location>
        <begin position="20"/>
        <end position="37"/>
    </location>
</feature>
<dbReference type="GO" id="GO:0006744">
    <property type="term" value="P:ubiquinone biosynthetic process"/>
    <property type="evidence" value="ECO:0007669"/>
    <property type="project" value="UniProtKB-KW"/>
</dbReference>
<sequence length="284" mass="31175">MGTLAKTGALLRMVKIEHSVFALPFAYLGAFVSAGGWPGWRAFILLTVAMVAVRSFAMAWNRLVDLPYDSRNPRTAARPLITGEITVRETKTFLAATAVVFILAAAGLNWLCLVLAPLALVWSAFYSYTKRFTLMCHFALGSVLGLAPVAGWIAPRPAFSLPPILFFLGVTFWVAGFDILYALQDVEFDRENDLHSIPAELGVKPALVIARLSHVNAALFFLLGGWAAWLSWPYFLTWAIVAGVMLWEHRLIKPDDLSKVNMAFFTLNGVISIALFLGALISLA</sequence>
<evidence type="ECO:0000256" key="3">
    <source>
        <dbReference type="ARBA" id="ARBA00005985"/>
    </source>
</evidence>
<dbReference type="Pfam" id="PF01040">
    <property type="entry name" value="UbiA"/>
    <property type="match status" value="1"/>
</dbReference>
<dbReference type="OrthoDB" id="9782418at2"/>
<keyword evidence="7" id="KW-0831">Ubiquinone biosynthesis</keyword>
<dbReference type="NCBIfam" id="TIGR01475">
    <property type="entry name" value="ubiA_other"/>
    <property type="match status" value="1"/>
</dbReference>
<keyword evidence="16" id="KW-1185">Reference proteome</keyword>
<keyword evidence="6 14" id="KW-0808">Transferase</keyword>
<keyword evidence="5" id="KW-0997">Cell inner membrane</keyword>
<feature type="transmembrane region" description="Helical" evidence="12">
    <location>
        <begin position="132"/>
        <end position="153"/>
    </location>
</feature>
<reference evidence="13 16" key="2">
    <citation type="submission" date="2019-04" db="EMBL/GenBank/DDBJ databases">
        <title>Isolation and culture of sulfate reducing bacteria from the cold seep of the South China Sea.</title>
        <authorList>
            <person name="Sun C."/>
            <person name="Liu R."/>
        </authorList>
    </citation>
    <scope>NUCLEOTIDE SEQUENCE [LARGE SCALE GENOMIC DNA]</scope>
    <source>
        <strain evidence="13 16">CS1</strain>
    </source>
</reference>
<dbReference type="FunFam" id="1.10.357.140:FF:000008">
    <property type="entry name" value="4-hydroxybenzoate octaprenyltransferase"/>
    <property type="match status" value="1"/>
</dbReference>